<dbReference type="RefSeq" id="WP_136580765.1">
    <property type="nucleotide sequence ID" value="NZ_STFF01000015.1"/>
</dbReference>
<gene>
    <name evidence="5" type="ORF">FAM09_29475</name>
</gene>
<dbReference type="Pfam" id="PF00005">
    <property type="entry name" value="ABC_tran"/>
    <property type="match status" value="1"/>
</dbReference>
<keyword evidence="3 5" id="KW-0067">ATP-binding</keyword>
<sequence>MIRIENLTKRFKKLQALGDINALFNKGQVISLIGPNGSGKTTLIKSILGMVKPDSGCIYVDTKPINGDPSYRSQIGYMPQIGHYPDNMKVGHLFNMMKNIRKVSDAALDTDLLVKFNLVSIFDKPMRTLSGGTRQKVSAALAFYFNPDILILDEPTAGLDPLSSEILKEKIIEEKKKNKLILITSHILSDLDELTTHVMYLQEGKMIFLKDIGTLRQETGQDRLGKAIARIMRDGKKDALWIDEVLAVKETGITD</sequence>
<dbReference type="SMART" id="SM00382">
    <property type="entry name" value="AAA"/>
    <property type="match status" value="1"/>
</dbReference>
<dbReference type="CDD" id="cd03230">
    <property type="entry name" value="ABC_DR_subfamily_A"/>
    <property type="match status" value="1"/>
</dbReference>
<dbReference type="InterPro" id="IPR027417">
    <property type="entry name" value="P-loop_NTPase"/>
</dbReference>
<dbReference type="GO" id="GO:0016887">
    <property type="term" value="F:ATP hydrolysis activity"/>
    <property type="evidence" value="ECO:0007669"/>
    <property type="project" value="InterPro"/>
</dbReference>
<dbReference type="InterPro" id="IPR003439">
    <property type="entry name" value="ABC_transporter-like_ATP-bd"/>
</dbReference>
<feature type="domain" description="ABC transporter" evidence="4">
    <location>
        <begin position="2"/>
        <end position="228"/>
    </location>
</feature>
<dbReference type="PANTHER" id="PTHR42939:SF1">
    <property type="entry name" value="ABC TRANSPORTER ATP-BINDING PROTEIN ALBC-RELATED"/>
    <property type="match status" value="1"/>
</dbReference>
<dbReference type="Proteomes" id="UP000306918">
    <property type="component" value="Unassembled WGS sequence"/>
</dbReference>
<dbReference type="InterPro" id="IPR051782">
    <property type="entry name" value="ABC_Transporter_VariousFunc"/>
</dbReference>
<proteinExistence type="predicted"/>
<evidence type="ECO:0000256" key="2">
    <source>
        <dbReference type="ARBA" id="ARBA00022741"/>
    </source>
</evidence>
<evidence type="ECO:0000256" key="1">
    <source>
        <dbReference type="ARBA" id="ARBA00022448"/>
    </source>
</evidence>
<keyword evidence="1" id="KW-0813">Transport</keyword>
<keyword evidence="6" id="KW-1185">Reference proteome</keyword>
<dbReference type="Gene3D" id="3.40.50.300">
    <property type="entry name" value="P-loop containing nucleotide triphosphate hydrolases"/>
    <property type="match status" value="1"/>
</dbReference>
<reference evidence="5 6" key="1">
    <citation type="submission" date="2019-04" db="EMBL/GenBank/DDBJ databases">
        <title>Niastella caeni sp. nov., isolated from activated sludge.</title>
        <authorList>
            <person name="Sheng M."/>
        </authorList>
    </citation>
    <scope>NUCLEOTIDE SEQUENCE [LARGE SCALE GENOMIC DNA]</scope>
    <source>
        <strain evidence="5 6">HX-2-15</strain>
    </source>
</reference>
<accession>A0A4S8H7S0</accession>
<protein>
    <submittedName>
        <fullName evidence="5">ABC transporter ATP-binding protein</fullName>
    </submittedName>
</protein>
<organism evidence="5 6">
    <name type="scientific">Niastella caeni</name>
    <dbReference type="NCBI Taxonomy" id="2569763"/>
    <lineage>
        <taxon>Bacteria</taxon>
        <taxon>Pseudomonadati</taxon>
        <taxon>Bacteroidota</taxon>
        <taxon>Chitinophagia</taxon>
        <taxon>Chitinophagales</taxon>
        <taxon>Chitinophagaceae</taxon>
        <taxon>Niastella</taxon>
    </lineage>
</organism>
<dbReference type="EMBL" id="STFF01000015">
    <property type="protein sequence ID" value="THU30733.1"/>
    <property type="molecule type" value="Genomic_DNA"/>
</dbReference>
<dbReference type="GO" id="GO:0005524">
    <property type="term" value="F:ATP binding"/>
    <property type="evidence" value="ECO:0007669"/>
    <property type="project" value="UniProtKB-KW"/>
</dbReference>
<dbReference type="AlphaFoldDB" id="A0A4S8H7S0"/>
<dbReference type="OrthoDB" id="9785229at2"/>
<dbReference type="PROSITE" id="PS50893">
    <property type="entry name" value="ABC_TRANSPORTER_2"/>
    <property type="match status" value="1"/>
</dbReference>
<evidence type="ECO:0000313" key="5">
    <source>
        <dbReference type="EMBL" id="THU30733.1"/>
    </source>
</evidence>
<comment type="caution">
    <text evidence="5">The sequence shown here is derived from an EMBL/GenBank/DDBJ whole genome shotgun (WGS) entry which is preliminary data.</text>
</comment>
<keyword evidence="2" id="KW-0547">Nucleotide-binding</keyword>
<dbReference type="PANTHER" id="PTHR42939">
    <property type="entry name" value="ABC TRANSPORTER ATP-BINDING PROTEIN ALBC-RELATED"/>
    <property type="match status" value="1"/>
</dbReference>
<evidence type="ECO:0000259" key="4">
    <source>
        <dbReference type="PROSITE" id="PS50893"/>
    </source>
</evidence>
<evidence type="ECO:0000256" key="3">
    <source>
        <dbReference type="ARBA" id="ARBA00022840"/>
    </source>
</evidence>
<name>A0A4S8H7S0_9BACT</name>
<evidence type="ECO:0000313" key="6">
    <source>
        <dbReference type="Proteomes" id="UP000306918"/>
    </source>
</evidence>
<dbReference type="SUPFAM" id="SSF52540">
    <property type="entry name" value="P-loop containing nucleoside triphosphate hydrolases"/>
    <property type="match status" value="1"/>
</dbReference>
<dbReference type="InterPro" id="IPR003593">
    <property type="entry name" value="AAA+_ATPase"/>
</dbReference>